<dbReference type="VEuPathDB" id="AmoebaDB:NAEGRDRAFT_68168"/>
<evidence type="ECO:0000256" key="1">
    <source>
        <dbReference type="SAM" id="MobiDB-lite"/>
    </source>
</evidence>
<dbReference type="KEGG" id="ngr:NAEGRDRAFT_68168"/>
<keyword evidence="3" id="KW-1185">Reference proteome</keyword>
<accession>D2VHC5</accession>
<dbReference type="RefSeq" id="XP_002676521.1">
    <property type="nucleotide sequence ID" value="XM_002676475.1"/>
</dbReference>
<dbReference type="GeneID" id="8847716"/>
<gene>
    <name evidence="2" type="ORF">NAEGRDRAFT_68168</name>
</gene>
<proteinExistence type="predicted"/>
<dbReference type="OrthoDB" id="10266100at2759"/>
<reference evidence="2 3" key="1">
    <citation type="journal article" date="2010" name="Cell">
        <title>The genome of Naegleria gruberi illuminates early eukaryotic versatility.</title>
        <authorList>
            <person name="Fritz-Laylin L.K."/>
            <person name="Prochnik S.E."/>
            <person name="Ginger M.L."/>
            <person name="Dacks J.B."/>
            <person name="Carpenter M.L."/>
            <person name="Field M.C."/>
            <person name="Kuo A."/>
            <person name="Paredez A."/>
            <person name="Chapman J."/>
            <person name="Pham J."/>
            <person name="Shu S."/>
            <person name="Neupane R."/>
            <person name="Cipriano M."/>
            <person name="Mancuso J."/>
            <person name="Tu H."/>
            <person name="Salamov A."/>
            <person name="Lindquist E."/>
            <person name="Shapiro H."/>
            <person name="Lucas S."/>
            <person name="Grigoriev I.V."/>
            <person name="Cande W.Z."/>
            <person name="Fulton C."/>
            <person name="Rokhsar D.S."/>
            <person name="Dawson S.C."/>
        </authorList>
    </citation>
    <scope>NUCLEOTIDE SEQUENCE [LARGE SCALE GENOMIC DNA]</scope>
    <source>
        <strain evidence="2 3">NEG-M</strain>
    </source>
</reference>
<organism evidence="3">
    <name type="scientific">Naegleria gruberi</name>
    <name type="common">Amoeba</name>
    <dbReference type="NCBI Taxonomy" id="5762"/>
    <lineage>
        <taxon>Eukaryota</taxon>
        <taxon>Discoba</taxon>
        <taxon>Heterolobosea</taxon>
        <taxon>Tetramitia</taxon>
        <taxon>Eutetramitia</taxon>
        <taxon>Vahlkampfiidae</taxon>
        <taxon>Naegleria</taxon>
    </lineage>
</organism>
<name>D2VHC5_NAEGR</name>
<dbReference type="OMA" id="EYREHSH"/>
<sequence>MRNILNHHTFEENTVPRPHDQTKKALDPFLREAMEALSINLQTFMKYTDFHESKEGRSLIFGVSAPTISFSCSTNNSVSMSTSMMRQSIIGTSLLQFDPDCVEEEEIILTESEYKQLEEIYFNPLKYLAETLKILNENKPTQIEEDKYGLEELHYDDELDQDSSIITIQKETPEQAPPPAKPLIIRGRAKRKFY</sequence>
<protein>
    <submittedName>
        <fullName evidence="2">Predicted protein</fullName>
    </submittedName>
</protein>
<evidence type="ECO:0000313" key="2">
    <source>
        <dbReference type="EMBL" id="EFC43777.1"/>
    </source>
</evidence>
<evidence type="ECO:0000313" key="3">
    <source>
        <dbReference type="Proteomes" id="UP000006671"/>
    </source>
</evidence>
<dbReference type="AlphaFoldDB" id="D2VHC5"/>
<dbReference type="InParanoid" id="D2VHC5"/>
<feature type="region of interest" description="Disordered" evidence="1">
    <location>
        <begin position="169"/>
        <end position="194"/>
    </location>
</feature>
<dbReference type="Proteomes" id="UP000006671">
    <property type="component" value="Unassembled WGS sequence"/>
</dbReference>
<dbReference type="EMBL" id="GG738871">
    <property type="protein sequence ID" value="EFC43777.1"/>
    <property type="molecule type" value="Genomic_DNA"/>
</dbReference>